<protein>
    <submittedName>
        <fullName evidence="1">DUF3224 domain-containing protein</fullName>
    </submittedName>
</protein>
<dbReference type="AlphaFoldDB" id="A0A4Q7J764"/>
<keyword evidence="2" id="KW-1185">Reference proteome</keyword>
<gene>
    <name evidence="1" type="ORF">EWH70_16790</name>
</gene>
<dbReference type="RefSeq" id="WP_130476360.1">
    <property type="nucleotide sequence ID" value="NZ_SFCC01000008.1"/>
</dbReference>
<dbReference type="SUPFAM" id="SSF159238">
    <property type="entry name" value="SO1590-like"/>
    <property type="match status" value="1"/>
</dbReference>
<dbReference type="Pfam" id="PF11528">
    <property type="entry name" value="DUF3224"/>
    <property type="match status" value="1"/>
</dbReference>
<dbReference type="EMBL" id="SFCC01000008">
    <property type="protein sequence ID" value="RZQ62622.1"/>
    <property type="molecule type" value="Genomic_DNA"/>
</dbReference>
<dbReference type="OrthoDB" id="7947478at2"/>
<proteinExistence type="predicted"/>
<dbReference type="Gene3D" id="2.40.350.10">
    <property type="entry name" value="SO1590-like"/>
    <property type="match status" value="1"/>
</dbReference>
<sequence length="132" mass="14171">MSENTYRMISWEENVVSGEENGPRYAHARARMAYTGVIEGESTVDYLMFYSGAGYVGDHPSPGLERIEGSVAGRKGSFVIRHVVDFDATGIAGRWTVLSGSGTGELAGLSGTGTIGGTHGEKDMPYTFDYSF</sequence>
<dbReference type="Proteomes" id="UP000292003">
    <property type="component" value="Unassembled WGS sequence"/>
</dbReference>
<dbReference type="InterPro" id="IPR021607">
    <property type="entry name" value="DUF3224"/>
</dbReference>
<evidence type="ECO:0000313" key="1">
    <source>
        <dbReference type="EMBL" id="RZQ62622.1"/>
    </source>
</evidence>
<reference evidence="1 2" key="1">
    <citation type="submission" date="2019-02" db="EMBL/GenBank/DDBJ databases">
        <title>Draft genome sequence of Amycolatopsis sp. 8-3EHSu isolated from roots of Suaeda maritima.</title>
        <authorList>
            <person name="Duangmal K."/>
            <person name="Chantavorakit T."/>
        </authorList>
    </citation>
    <scope>NUCLEOTIDE SEQUENCE [LARGE SCALE GENOMIC DNA]</scope>
    <source>
        <strain evidence="1 2">8-3EHSu</strain>
    </source>
</reference>
<name>A0A4Q7J764_9PSEU</name>
<organism evidence="1 2">
    <name type="scientific">Amycolatopsis suaedae</name>
    <dbReference type="NCBI Taxonomy" id="2510978"/>
    <lineage>
        <taxon>Bacteria</taxon>
        <taxon>Bacillati</taxon>
        <taxon>Actinomycetota</taxon>
        <taxon>Actinomycetes</taxon>
        <taxon>Pseudonocardiales</taxon>
        <taxon>Pseudonocardiaceae</taxon>
        <taxon>Amycolatopsis</taxon>
    </lineage>
</organism>
<dbReference type="InterPro" id="IPR023159">
    <property type="entry name" value="SO1590-like_sf"/>
</dbReference>
<comment type="caution">
    <text evidence="1">The sequence shown here is derived from an EMBL/GenBank/DDBJ whole genome shotgun (WGS) entry which is preliminary data.</text>
</comment>
<evidence type="ECO:0000313" key="2">
    <source>
        <dbReference type="Proteomes" id="UP000292003"/>
    </source>
</evidence>
<accession>A0A4Q7J764</accession>